<evidence type="ECO:0000313" key="4">
    <source>
        <dbReference type="Proteomes" id="UP000003416"/>
    </source>
</evidence>
<dbReference type="EMBL" id="AFBN01000099">
    <property type="protein sequence ID" value="EGF51670.1"/>
    <property type="molecule type" value="Genomic_DNA"/>
</dbReference>
<reference evidence="3 4" key="1">
    <citation type="submission" date="2011-02" db="EMBL/GenBank/DDBJ databases">
        <authorList>
            <person name="Weinstock G."/>
            <person name="Sodergren E."/>
            <person name="Clifton S."/>
            <person name="Fulton L."/>
            <person name="Fulton B."/>
            <person name="Courtney L."/>
            <person name="Fronick C."/>
            <person name="Harrison M."/>
            <person name="Strong C."/>
            <person name="Farmer C."/>
            <person name="Delahaunty K."/>
            <person name="Markovic C."/>
            <person name="Hall O."/>
            <person name="Minx P."/>
            <person name="Tomlinson C."/>
            <person name="Mitreva M."/>
            <person name="Hou S."/>
            <person name="Chen J."/>
            <person name="Wollam A."/>
            <person name="Pepin K.H."/>
            <person name="Johnson M."/>
            <person name="Bhonagiri V."/>
            <person name="Zhang X."/>
            <person name="Suruliraj S."/>
            <person name="Warren W."/>
            <person name="Chinwalla A."/>
            <person name="Mardis E.R."/>
            <person name="Wilson R.K."/>
        </authorList>
    </citation>
    <scope>NUCLEOTIDE SEQUENCE [LARGE SCALE GENOMIC DNA]</scope>
    <source>
        <strain evidence="3 4">YIT 12057</strain>
    </source>
</reference>
<name>F3PXT8_9BACE</name>
<evidence type="ECO:0000313" key="3">
    <source>
        <dbReference type="EMBL" id="EGF51670.1"/>
    </source>
</evidence>
<keyword evidence="4" id="KW-1185">Reference proteome</keyword>
<sequence length="356" mass="41218">MIFLFFTASVNIGGIERVFLSYAAGLMSQGHSVHYVSCREKGELGLDLPDNLQFHNLGNVRLRYSVFKLRRLLLEIKPNIIITGNDSTLVAYLSKILTFKRDFRIVTSQHSYYKNNETLFYTKYILKYFFPRCNKVIAVSNGIADMLANDFNMREPFVKVINNPIDIQKIDKDSFKKVSDVQLPENYVTFIGRMTPVKNLYFLIDSFELFWVRHCDYFLLMIGEGYQRNELEEYLSRKKCANNVLFIGAQENPYSFLNDAKLLLLTSYSEAYPTVLIEAMSLGVTCVCTPTLGAKDILEEGKYGYIINTFDDKMEYFQAMESALSNPLEKKMLRNLVEQKYSLDKKINDFLNFVNS</sequence>
<comment type="caution">
    <text evidence="3">The sequence shown here is derived from an EMBL/GenBank/DDBJ whole genome shotgun (WGS) entry which is preliminary data.</text>
</comment>
<evidence type="ECO:0000259" key="2">
    <source>
        <dbReference type="Pfam" id="PF13439"/>
    </source>
</evidence>
<dbReference type="SUPFAM" id="SSF53756">
    <property type="entry name" value="UDP-Glycosyltransferase/glycogen phosphorylase"/>
    <property type="match status" value="1"/>
</dbReference>
<dbReference type="Pfam" id="PF00534">
    <property type="entry name" value="Glycos_transf_1"/>
    <property type="match status" value="1"/>
</dbReference>
<dbReference type="InterPro" id="IPR001296">
    <property type="entry name" value="Glyco_trans_1"/>
</dbReference>
<keyword evidence="3" id="KW-0808">Transferase</keyword>
<feature type="domain" description="Glycosyltransferase subfamily 4-like N-terminal" evidence="2">
    <location>
        <begin position="12"/>
        <end position="168"/>
    </location>
</feature>
<dbReference type="AlphaFoldDB" id="F3PXT8"/>
<dbReference type="Gene3D" id="3.40.50.2000">
    <property type="entry name" value="Glycogen Phosphorylase B"/>
    <property type="match status" value="2"/>
</dbReference>
<dbReference type="Proteomes" id="UP000003416">
    <property type="component" value="Unassembled WGS sequence"/>
</dbReference>
<evidence type="ECO:0000259" key="1">
    <source>
        <dbReference type="Pfam" id="PF00534"/>
    </source>
</evidence>
<protein>
    <submittedName>
        <fullName evidence="3">Glycosyltransferase, group 1 family protein</fullName>
    </submittedName>
</protein>
<dbReference type="STRING" id="763034.HMPREF9446_03586"/>
<accession>F3PXT8</accession>
<gene>
    <name evidence="3" type="ORF">HMPREF9446_03586</name>
</gene>
<dbReference type="Pfam" id="PF13439">
    <property type="entry name" value="Glyco_transf_4"/>
    <property type="match status" value="1"/>
</dbReference>
<dbReference type="PANTHER" id="PTHR12526:SF630">
    <property type="entry name" value="GLYCOSYLTRANSFERASE"/>
    <property type="match status" value="1"/>
</dbReference>
<dbReference type="GO" id="GO:0016757">
    <property type="term" value="F:glycosyltransferase activity"/>
    <property type="evidence" value="ECO:0007669"/>
    <property type="project" value="InterPro"/>
</dbReference>
<dbReference type="eggNOG" id="COG0438">
    <property type="taxonomic scope" value="Bacteria"/>
</dbReference>
<proteinExistence type="predicted"/>
<dbReference type="CDD" id="cd03811">
    <property type="entry name" value="GT4_GT28_WabH-like"/>
    <property type="match status" value="1"/>
</dbReference>
<dbReference type="RefSeq" id="WP_009126793.1">
    <property type="nucleotide sequence ID" value="NZ_GL882691.1"/>
</dbReference>
<organism evidence="3 4">
    <name type="scientific">Bacteroides fluxus YIT 12057</name>
    <dbReference type="NCBI Taxonomy" id="763034"/>
    <lineage>
        <taxon>Bacteria</taxon>
        <taxon>Pseudomonadati</taxon>
        <taxon>Bacteroidota</taxon>
        <taxon>Bacteroidia</taxon>
        <taxon>Bacteroidales</taxon>
        <taxon>Bacteroidaceae</taxon>
        <taxon>Bacteroides</taxon>
    </lineage>
</organism>
<dbReference type="InterPro" id="IPR028098">
    <property type="entry name" value="Glyco_trans_4-like_N"/>
</dbReference>
<dbReference type="HOGENOM" id="CLU_009583_0_0_10"/>
<dbReference type="GeneID" id="86050950"/>
<dbReference type="PANTHER" id="PTHR12526">
    <property type="entry name" value="GLYCOSYLTRANSFERASE"/>
    <property type="match status" value="1"/>
</dbReference>
<feature type="domain" description="Glycosyl transferase family 1" evidence="1">
    <location>
        <begin position="172"/>
        <end position="339"/>
    </location>
</feature>